<dbReference type="EC" id="6.1.1.6" evidence="11"/>
<dbReference type="STRING" id="578462.A0A0L0SJI3"/>
<comment type="subunit">
    <text evidence="3">Homodimer.</text>
</comment>
<feature type="domain" description="Aminoacyl-transfer RNA synthetases class-II family profile" evidence="12">
    <location>
        <begin position="228"/>
        <end position="551"/>
    </location>
</feature>
<evidence type="ECO:0000256" key="3">
    <source>
        <dbReference type="ARBA" id="ARBA00011738"/>
    </source>
</evidence>
<dbReference type="eggNOG" id="KOG1885">
    <property type="taxonomic scope" value="Eukaryota"/>
</dbReference>
<dbReference type="VEuPathDB" id="FungiDB:AMAG_07796"/>
<gene>
    <name evidence="13" type="ORF">AMAG_07796</name>
</gene>
<dbReference type="InterPro" id="IPR004364">
    <property type="entry name" value="Aa-tRNA-synt_II"/>
</dbReference>
<dbReference type="Gene3D" id="3.30.930.10">
    <property type="entry name" value="Bira Bifunctional Protein, Domain 2"/>
    <property type="match status" value="1"/>
</dbReference>
<dbReference type="NCBIfam" id="TIGR00499">
    <property type="entry name" value="lysS_bact"/>
    <property type="match status" value="1"/>
</dbReference>
<evidence type="ECO:0000256" key="1">
    <source>
        <dbReference type="ARBA" id="ARBA00004496"/>
    </source>
</evidence>
<evidence type="ECO:0000259" key="12">
    <source>
        <dbReference type="PROSITE" id="PS50862"/>
    </source>
</evidence>
<evidence type="ECO:0000256" key="8">
    <source>
        <dbReference type="ARBA" id="ARBA00022917"/>
    </source>
</evidence>
<keyword evidence="14" id="KW-1185">Reference proteome</keyword>
<dbReference type="AlphaFoldDB" id="A0A0L0SJI3"/>
<organism evidence="13 14">
    <name type="scientific">Allomyces macrogynus (strain ATCC 38327)</name>
    <name type="common">Allomyces javanicus var. macrogynus</name>
    <dbReference type="NCBI Taxonomy" id="578462"/>
    <lineage>
        <taxon>Eukaryota</taxon>
        <taxon>Fungi</taxon>
        <taxon>Fungi incertae sedis</taxon>
        <taxon>Blastocladiomycota</taxon>
        <taxon>Blastocladiomycetes</taxon>
        <taxon>Blastocladiales</taxon>
        <taxon>Blastocladiaceae</taxon>
        <taxon>Allomyces</taxon>
    </lineage>
</organism>
<proteinExistence type="inferred from homology"/>
<evidence type="ECO:0000256" key="6">
    <source>
        <dbReference type="ARBA" id="ARBA00022741"/>
    </source>
</evidence>
<dbReference type="HAMAP" id="MF_00252">
    <property type="entry name" value="Lys_tRNA_synth_class2"/>
    <property type="match status" value="1"/>
</dbReference>
<keyword evidence="4" id="KW-0963">Cytoplasm</keyword>
<keyword evidence="9" id="KW-0030">Aminoacyl-tRNA synthetase</keyword>
<dbReference type="Pfam" id="PF00152">
    <property type="entry name" value="tRNA-synt_2"/>
    <property type="match status" value="1"/>
</dbReference>
<keyword evidence="6" id="KW-0547">Nucleotide-binding</keyword>
<dbReference type="GO" id="GO:0005829">
    <property type="term" value="C:cytosol"/>
    <property type="evidence" value="ECO:0007669"/>
    <property type="project" value="TreeGrafter"/>
</dbReference>
<reference evidence="13 14" key="1">
    <citation type="submission" date="2009-11" db="EMBL/GenBank/DDBJ databases">
        <title>Annotation of Allomyces macrogynus ATCC 38327.</title>
        <authorList>
            <consortium name="The Broad Institute Genome Sequencing Platform"/>
            <person name="Russ C."/>
            <person name="Cuomo C."/>
            <person name="Burger G."/>
            <person name="Gray M.W."/>
            <person name="Holland P.W.H."/>
            <person name="King N."/>
            <person name="Lang F.B.F."/>
            <person name="Roger A.J."/>
            <person name="Ruiz-Trillo I."/>
            <person name="Young S.K."/>
            <person name="Zeng Q."/>
            <person name="Gargeya S."/>
            <person name="Fitzgerald M."/>
            <person name="Haas B."/>
            <person name="Abouelleil A."/>
            <person name="Alvarado L."/>
            <person name="Arachchi H.M."/>
            <person name="Berlin A."/>
            <person name="Chapman S.B."/>
            <person name="Gearin G."/>
            <person name="Goldberg J."/>
            <person name="Griggs A."/>
            <person name="Gujja S."/>
            <person name="Hansen M."/>
            <person name="Heiman D."/>
            <person name="Howarth C."/>
            <person name="Larimer J."/>
            <person name="Lui A."/>
            <person name="MacDonald P.J.P."/>
            <person name="McCowen C."/>
            <person name="Montmayeur A."/>
            <person name="Murphy C."/>
            <person name="Neiman D."/>
            <person name="Pearson M."/>
            <person name="Priest M."/>
            <person name="Roberts A."/>
            <person name="Saif S."/>
            <person name="Shea T."/>
            <person name="Sisk P."/>
            <person name="Stolte C."/>
            <person name="Sykes S."/>
            <person name="Wortman J."/>
            <person name="Nusbaum C."/>
            <person name="Birren B."/>
        </authorList>
    </citation>
    <scope>NUCLEOTIDE SEQUENCE [LARGE SCALE GENOMIC DNA]</scope>
    <source>
        <strain evidence="13 14">ATCC 38327</strain>
    </source>
</reference>
<dbReference type="PANTHER" id="PTHR42918:SF5">
    <property type="entry name" value="LYSINE--TRNA LIGASE, MITOCHONDRIAL"/>
    <property type="match status" value="1"/>
</dbReference>
<dbReference type="GO" id="GO:0005524">
    <property type="term" value="F:ATP binding"/>
    <property type="evidence" value="ECO:0007669"/>
    <property type="project" value="UniProtKB-KW"/>
</dbReference>
<comment type="catalytic activity">
    <reaction evidence="10 11">
        <text>tRNA(Lys) + L-lysine + ATP = L-lysyl-tRNA(Lys) + AMP + diphosphate</text>
        <dbReference type="Rhea" id="RHEA:20792"/>
        <dbReference type="Rhea" id="RHEA-COMP:9696"/>
        <dbReference type="Rhea" id="RHEA-COMP:9697"/>
        <dbReference type="ChEBI" id="CHEBI:30616"/>
        <dbReference type="ChEBI" id="CHEBI:32551"/>
        <dbReference type="ChEBI" id="CHEBI:33019"/>
        <dbReference type="ChEBI" id="CHEBI:78442"/>
        <dbReference type="ChEBI" id="CHEBI:78529"/>
        <dbReference type="ChEBI" id="CHEBI:456215"/>
        <dbReference type="EC" id="6.1.1.6"/>
    </reaction>
</comment>
<keyword evidence="5 13" id="KW-0436">Ligase</keyword>
<dbReference type="GO" id="GO:0004824">
    <property type="term" value="F:lysine-tRNA ligase activity"/>
    <property type="evidence" value="ECO:0007669"/>
    <property type="project" value="UniProtKB-EC"/>
</dbReference>
<protein>
    <recommendedName>
        <fullName evidence="11">Lysine--tRNA ligase</fullName>
        <ecNumber evidence="11">6.1.1.6</ecNumber>
    </recommendedName>
    <alternativeName>
        <fullName evidence="11">Lysyl-tRNA synthetase</fullName>
    </alternativeName>
</protein>
<reference evidence="14" key="2">
    <citation type="submission" date="2009-11" db="EMBL/GenBank/DDBJ databases">
        <title>The Genome Sequence of Allomyces macrogynus strain ATCC 38327.</title>
        <authorList>
            <consortium name="The Broad Institute Genome Sequencing Platform"/>
            <person name="Russ C."/>
            <person name="Cuomo C."/>
            <person name="Shea T."/>
            <person name="Young S.K."/>
            <person name="Zeng Q."/>
            <person name="Koehrsen M."/>
            <person name="Haas B."/>
            <person name="Borodovsky M."/>
            <person name="Guigo R."/>
            <person name="Alvarado L."/>
            <person name="Berlin A."/>
            <person name="Borenstein D."/>
            <person name="Chen Z."/>
            <person name="Engels R."/>
            <person name="Freedman E."/>
            <person name="Gellesch M."/>
            <person name="Goldberg J."/>
            <person name="Griggs A."/>
            <person name="Gujja S."/>
            <person name="Heiman D."/>
            <person name="Hepburn T."/>
            <person name="Howarth C."/>
            <person name="Jen D."/>
            <person name="Larson L."/>
            <person name="Lewis B."/>
            <person name="Mehta T."/>
            <person name="Park D."/>
            <person name="Pearson M."/>
            <person name="Roberts A."/>
            <person name="Saif S."/>
            <person name="Shenoy N."/>
            <person name="Sisk P."/>
            <person name="Stolte C."/>
            <person name="Sykes S."/>
            <person name="Walk T."/>
            <person name="White J."/>
            <person name="Yandava C."/>
            <person name="Burger G."/>
            <person name="Gray M.W."/>
            <person name="Holland P.W.H."/>
            <person name="King N."/>
            <person name="Lang F.B.F."/>
            <person name="Roger A.J."/>
            <person name="Ruiz-Trillo I."/>
            <person name="Lander E."/>
            <person name="Nusbaum C."/>
        </authorList>
    </citation>
    <scope>NUCLEOTIDE SEQUENCE [LARGE SCALE GENOMIC DNA]</scope>
    <source>
        <strain evidence="14">ATCC 38327</strain>
    </source>
</reference>
<dbReference type="SUPFAM" id="SSF50249">
    <property type="entry name" value="Nucleic acid-binding proteins"/>
    <property type="match status" value="1"/>
</dbReference>
<sequence length="575" mass="64199">MISRTLTTAPFARWIPRALATASASAPRPTYRPPTATTTTISRHVPCCRAIHSAPANAAPDARVPVTDPRTSRALRYPHFRHLSPTPISRFITQYSSQFEAKGRDPSVDVALAGRVVARRDASSKLVFLTIQGEIDQAVQIMASKANIADESDWERLKHDVQVGDIAYFRGFPGKTGTGELSLFARAVDHLTPSLHEIPFKHRIKDQEKRTRNRVLDLLVNVDLRRRLRTRTLVIQHVRDFLASRDFLEVDTPVLSTQAGGANARPFTTTAYAYGLDMALRVAPELWLKKLVVAGFDRVFELGKQFRNEGFDATHNPEFVTCEFYMAYANLDDLMRMTEQMLSEIAVKVHGEEGARRVVVKVDDVTTHEVNFTAPYKVIDVVPFLEARLGPLPRLDSPTLEADLEAYCVKHHVPLPAHPRTAPRLLDAVISHVIEPECVQPTFVRGHPRIMSPLAKSMQENPLLAARIELFIAGKELVNAYEELNDPAEQRDRFVQQQRDKDSGDVEAQPLDDEFCRALEYGLPPTAGWGLGIDRLCMMLTGVHHIREVMPFPTVRPLTTAPKKDQDGGAGAAAE</sequence>
<dbReference type="EMBL" id="GG745340">
    <property type="protein sequence ID" value="KNE62594.1"/>
    <property type="molecule type" value="Genomic_DNA"/>
</dbReference>
<keyword evidence="8" id="KW-0648">Protein biosynthesis</keyword>
<evidence type="ECO:0000256" key="4">
    <source>
        <dbReference type="ARBA" id="ARBA00022490"/>
    </source>
</evidence>
<evidence type="ECO:0000256" key="10">
    <source>
        <dbReference type="ARBA" id="ARBA00048573"/>
    </source>
</evidence>
<dbReference type="GO" id="GO:0000049">
    <property type="term" value="F:tRNA binding"/>
    <property type="evidence" value="ECO:0007669"/>
    <property type="project" value="TreeGrafter"/>
</dbReference>
<name>A0A0L0SJI3_ALLM3</name>
<dbReference type="OMA" id="MQERHVD"/>
<dbReference type="InterPro" id="IPR012340">
    <property type="entry name" value="NA-bd_OB-fold"/>
</dbReference>
<evidence type="ECO:0000313" key="14">
    <source>
        <dbReference type="Proteomes" id="UP000054350"/>
    </source>
</evidence>
<dbReference type="InterPro" id="IPR018149">
    <property type="entry name" value="Lys-tRNA-synth_II_C"/>
</dbReference>
<dbReference type="PROSITE" id="PS50862">
    <property type="entry name" value="AA_TRNA_LIGASE_II"/>
    <property type="match status" value="1"/>
</dbReference>
<evidence type="ECO:0000256" key="11">
    <source>
        <dbReference type="RuleBase" id="RU003748"/>
    </source>
</evidence>
<comment type="similarity">
    <text evidence="2">Belongs to the class-II aminoacyl-tRNA synthetase family.</text>
</comment>
<dbReference type="OrthoDB" id="21243at2759"/>
<evidence type="ECO:0000313" key="13">
    <source>
        <dbReference type="EMBL" id="KNE62594.1"/>
    </source>
</evidence>
<dbReference type="InterPro" id="IPR002313">
    <property type="entry name" value="Lys-tRNA-ligase_II"/>
</dbReference>
<comment type="subcellular location">
    <subcellularLocation>
        <location evidence="1">Cytoplasm</location>
    </subcellularLocation>
</comment>
<keyword evidence="7" id="KW-0067">ATP-binding</keyword>
<dbReference type="InterPro" id="IPR044136">
    <property type="entry name" value="Lys-tRNA-ligase_II_N"/>
</dbReference>
<evidence type="ECO:0000256" key="7">
    <source>
        <dbReference type="ARBA" id="ARBA00022840"/>
    </source>
</evidence>
<dbReference type="Pfam" id="PF01336">
    <property type="entry name" value="tRNA_anti-codon"/>
    <property type="match status" value="1"/>
</dbReference>
<dbReference type="PRINTS" id="PR00982">
    <property type="entry name" value="TRNASYNTHLYS"/>
</dbReference>
<dbReference type="GO" id="GO:0006430">
    <property type="term" value="P:lysyl-tRNA aminoacylation"/>
    <property type="evidence" value="ECO:0007669"/>
    <property type="project" value="InterPro"/>
</dbReference>
<dbReference type="FunFam" id="3.30.930.10:FF:000238">
    <property type="entry name" value="Lysine--tRNA ligase"/>
    <property type="match status" value="1"/>
</dbReference>
<dbReference type="InterPro" id="IPR006195">
    <property type="entry name" value="aa-tRNA-synth_II"/>
</dbReference>
<dbReference type="SUPFAM" id="SSF55681">
    <property type="entry name" value="Class II aaRS and biotin synthetases"/>
    <property type="match status" value="1"/>
</dbReference>
<dbReference type="CDD" id="cd04322">
    <property type="entry name" value="LysRS_N"/>
    <property type="match status" value="1"/>
</dbReference>
<accession>A0A0L0SJI3</accession>
<evidence type="ECO:0000256" key="9">
    <source>
        <dbReference type="ARBA" id="ARBA00023146"/>
    </source>
</evidence>
<dbReference type="Proteomes" id="UP000054350">
    <property type="component" value="Unassembled WGS sequence"/>
</dbReference>
<dbReference type="InterPro" id="IPR004365">
    <property type="entry name" value="NA-bd_OB_tRNA"/>
</dbReference>
<evidence type="ECO:0000256" key="2">
    <source>
        <dbReference type="ARBA" id="ARBA00008226"/>
    </source>
</evidence>
<dbReference type="PANTHER" id="PTHR42918">
    <property type="entry name" value="LYSYL-TRNA SYNTHETASE"/>
    <property type="match status" value="1"/>
</dbReference>
<dbReference type="Gene3D" id="2.40.50.140">
    <property type="entry name" value="Nucleic acid-binding proteins"/>
    <property type="match status" value="1"/>
</dbReference>
<evidence type="ECO:0000256" key="5">
    <source>
        <dbReference type="ARBA" id="ARBA00022598"/>
    </source>
</evidence>
<dbReference type="NCBIfam" id="NF001756">
    <property type="entry name" value="PRK00484.1"/>
    <property type="match status" value="1"/>
</dbReference>
<dbReference type="InterPro" id="IPR045864">
    <property type="entry name" value="aa-tRNA-synth_II/BPL/LPL"/>
</dbReference>